<feature type="domain" description="RNase H type-1" evidence="2">
    <location>
        <begin position="451"/>
        <end position="571"/>
    </location>
</feature>
<gene>
    <name evidence="4" type="ORF">Dsin_002966</name>
</gene>
<dbReference type="Gene3D" id="3.30.420.10">
    <property type="entry name" value="Ribonuclease H-like superfamily/Ribonuclease H"/>
    <property type="match status" value="1"/>
</dbReference>
<dbReference type="Pfam" id="PF13456">
    <property type="entry name" value="RVT_3"/>
    <property type="match status" value="1"/>
</dbReference>
<comment type="caution">
    <text evidence="4">The sequence shown here is derived from an EMBL/GenBank/DDBJ whole genome shotgun (WGS) entry which is preliminary data.</text>
</comment>
<evidence type="ECO:0000259" key="2">
    <source>
        <dbReference type="Pfam" id="PF13456"/>
    </source>
</evidence>
<feature type="domain" description="Reverse transcriptase zinc-binding" evidence="3">
    <location>
        <begin position="257"/>
        <end position="342"/>
    </location>
</feature>
<keyword evidence="1" id="KW-1133">Transmembrane helix</keyword>
<dbReference type="InterPro" id="IPR026960">
    <property type="entry name" value="RVT-Znf"/>
</dbReference>
<dbReference type="AlphaFoldDB" id="A0AAE0ELR1"/>
<keyword evidence="1" id="KW-0472">Membrane</keyword>
<organism evidence="4 5">
    <name type="scientific">Dipteronia sinensis</name>
    <dbReference type="NCBI Taxonomy" id="43782"/>
    <lineage>
        <taxon>Eukaryota</taxon>
        <taxon>Viridiplantae</taxon>
        <taxon>Streptophyta</taxon>
        <taxon>Embryophyta</taxon>
        <taxon>Tracheophyta</taxon>
        <taxon>Spermatophyta</taxon>
        <taxon>Magnoliopsida</taxon>
        <taxon>eudicotyledons</taxon>
        <taxon>Gunneridae</taxon>
        <taxon>Pentapetalae</taxon>
        <taxon>rosids</taxon>
        <taxon>malvids</taxon>
        <taxon>Sapindales</taxon>
        <taxon>Sapindaceae</taxon>
        <taxon>Hippocastanoideae</taxon>
        <taxon>Acereae</taxon>
        <taxon>Dipteronia</taxon>
    </lineage>
</organism>
<dbReference type="Pfam" id="PF13966">
    <property type="entry name" value="zf-RVT"/>
    <property type="match status" value="1"/>
</dbReference>
<feature type="transmembrane region" description="Helical" evidence="1">
    <location>
        <begin position="21"/>
        <end position="46"/>
    </location>
</feature>
<keyword evidence="1" id="KW-0812">Transmembrane</keyword>
<proteinExistence type="predicted"/>
<protein>
    <recommendedName>
        <fullName evidence="6">RNase H type-1 domain-containing protein</fullName>
    </recommendedName>
</protein>
<name>A0AAE0ELR1_9ROSI</name>
<dbReference type="InterPro" id="IPR053151">
    <property type="entry name" value="RNase_H-like"/>
</dbReference>
<dbReference type="CDD" id="cd06222">
    <property type="entry name" value="RNase_H_like"/>
    <property type="match status" value="1"/>
</dbReference>
<dbReference type="PANTHER" id="PTHR47723">
    <property type="entry name" value="OS05G0353850 PROTEIN"/>
    <property type="match status" value="1"/>
</dbReference>
<evidence type="ECO:0000313" key="4">
    <source>
        <dbReference type="EMBL" id="KAK3231085.1"/>
    </source>
</evidence>
<evidence type="ECO:0000313" key="5">
    <source>
        <dbReference type="Proteomes" id="UP001281410"/>
    </source>
</evidence>
<evidence type="ECO:0000256" key="1">
    <source>
        <dbReference type="SAM" id="Phobius"/>
    </source>
</evidence>
<dbReference type="EMBL" id="JANJYJ010000001">
    <property type="protein sequence ID" value="KAK3231085.1"/>
    <property type="molecule type" value="Genomic_DNA"/>
</dbReference>
<dbReference type="InterPro" id="IPR044730">
    <property type="entry name" value="RNase_H-like_dom_plant"/>
</dbReference>
<dbReference type="InterPro" id="IPR036397">
    <property type="entry name" value="RNaseH_sf"/>
</dbReference>
<reference evidence="4" key="1">
    <citation type="journal article" date="2023" name="Plant J.">
        <title>Genome sequences and population genomics provide insights into the demographic history, inbreeding, and mutation load of two 'living fossil' tree species of Dipteronia.</title>
        <authorList>
            <person name="Feng Y."/>
            <person name="Comes H.P."/>
            <person name="Chen J."/>
            <person name="Zhu S."/>
            <person name="Lu R."/>
            <person name="Zhang X."/>
            <person name="Li P."/>
            <person name="Qiu J."/>
            <person name="Olsen K.M."/>
            <person name="Qiu Y."/>
        </authorList>
    </citation>
    <scope>NUCLEOTIDE SEQUENCE</scope>
    <source>
        <strain evidence="4">NBL</strain>
    </source>
</reference>
<evidence type="ECO:0000259" key="3">
    <source>
        <dbReference type="Pfam" id="PF13966"/>
    </source>
</evidence>
<dbReference type="InterPro" id="IPR002156">
    <property type="entry name" value="RNaseH_domain"/>
</dbReference>
<keyword evidence="5" id="KW-1185">Reference proteome</keyword>
<dbReference type="Proteomes" id="UP001281410">
    <property type="component" value="Unassembled WGS sequence"/>
</dbReference>
<dbReference type="InterPro" id="IPR012337">
    <property type="entry name" value="RNaseH-like_sf"/>
</dbReference>
<dbReference type="PANTHER" id="PTHR47723:SF19">
    <property type="entry name" value="POLYNUCLEOTIDYL TRANSFERASE, RIBONUCLEASE H-LIKE SUPERFAMILY PROTEIN"/>
    <property type="match status" value="1"/>
</dbReference>
<dbReference type="GO" id="GO:0004523">
    <property type="term" value="F:RNA-DNA hybrid ribonuclease activity"/>
    <property type="evidence" value="ECO:0007669"/>
    <property type="project" value="InterPro"/>
</dbReference>
<evidence type="ECO:0008006" key="6">
    <source>
        <dbReference type="Google" id="ProtNLM"/>
    </source>
</evidence>
<sequence length="609" mass="69828">MAVSQRRRTRRSLRKPKASWLIGRVFLSLLRGLIKSVTSALLIYVMQSTKLPSEVCNNLEKINRDFLWGNTSDTKKIHLVNWDTVCLPKQLGGLGTKKMNMMNQALLAKAGWRLSQKVTGLWGNLLKDKYLRGGHMTVYDSLKDMNCSSTWRGLSYGAKLLFEGVHWRVGDGCRISFWTDIWILELGKLLRHASCPLFDNQSNEKVSDYLTANEWNLRKLSSILPWHIVHRIFSIHIGSIHDAEDTVICGLSKTGDFSVNSAYKTHFNNSEADSWKWKFIWKLKLPPRVLYFIWILLHGKLLTNVNRAIRGFTLDSTRVRCKEGCEDLEHVFRGCNVSRGIWEVICKGVTMNTSFKVDWHEWLFTNLMCSKLCLGRIPGYLFFAVTLWFIWKWRCDRVFDSVFQLPRCPGKIIWNYADEWLAANTDMDKVVGMKSYLICWTPPPLDWLKLNVDGISIPDTSSISAGGVIRDSNKRWLIGFALNKCSCIVIEAELWGIFEDLKLAWNAGFRKVMVESDSQTAVLLLSNIIPLNHPLFNIIRACKSILENEWSCNLHHNYRESNRVADFLANLGHALDLKLTVFEEPPTQISSILEDDCKGDAVARMIPSS</sequence>
<dbReference type="GO" id="GO:0003676">
    <property type="term" value="F:nucleic acid binding"/>
    <property type="evidence" value="ECO:0007669"/>
    <property type="project" value="InterPro"/>
</dbReference>
<dbReference type="SUPFAM" id="SSF53098">
    <property type="entry name" value="Ribonuclease H-like"/>
    <property type="match status" value="1"/>
</dbReference>
<accession>A0AAE0ELR1</accession>